<reference evidence="3 4" key="1">
    <citation type="submission" date="2017-01" db="EMBL/GenBank/DDBJ databases">
        <authorList>
            <person name="Mah S.A."/>
            <person name="Swanson W.J."/>
            <person name="Moy G.W."/>
            <person name="Vacquier V.D."/>
        </authorList>
    </citation>
    <scope>NUCLEOTIDE SEQUENCE [LARGE SCALE GENOMIC DNA]</scope>
    <source>
        <strain evidence="3 4">DSM 45758</strain>
    </source>
</reference>
<dbReference type="GO" id="GO:0097175">
    <property type="term" value="P:1,6-anhydro-N-acetyl-beta-muramic acid catabolic process"/>
    <property type="evidence" value="ECO:0007669"/>
    <property type="project" value="UniProtKB-UniRule"/>
</dbReference>
<dbReference type="UniPathway" id="UPA00343"/>
<dbReference type="GO" id="GO:0016301">
    <property type="term" value="F:kinase activity"/>
    <property type="evidence" value="ECO:0007669"/>
    <property type="project" value="UniProtKB-KW"/>
</dbReference>
<name>A0A1N7B4Q7_9ACTN</name>
<protein>
    <recommendedName>
        <fullName evidence="1">Anhydro-N-acetylmuramic acid kinase</fullName>
        <ecNumber evidence="1">2.7.1.170</ecNumber>
    </recommendedName>
    <alternativeName>
        <fullName evidence="1">AnhMurNAc kinase</fullName>
    </alternativeName>
</protein>
<dbReference type="NCBIfam" id="NF007146">
    <property type="entry name" value="PRK09585.2-6"/>
    <property type="match status" value="1"/>
</dbReference>
<comment type="pathway">
    <text evidence="1">Amino-sugar metabolism; 1,6-anhydro-N-acetylmuramate degradation.</text>
</comment>
<dbReference type="Pfam" id="PF03702">
    <property type="entry name" value="AnmK"/>
    <property type="match status" value="2"/>
</dbReference>
<accession>A0A1N7B4Q7</accession>
<dbReference type="GO" id="GO:0009254">
    <property type="term" value="P:peptidoglycan turnover"/>
    <property type="evidence" value="ECO:0007669"/>
    <property type="project" value="UniProtKB-UniRule"/>
</dbReference>
<dbReference type="PANTHER" id="PTHR30605">
    <property type="entry name" value="ANHYDRO-N-ACETYLMURAMIC ACID KINASE"/>
    <property type="match status" value="1"/>
</dbReference>
<organism evidence="3 4">
    <name type="scientific">Micromonospora avicenniae</name>
    <dbReference type="NCBI Taxonomy" id="1198245"/>
    <lineage>
        <taxon>Bacteria</taxon>
        <taxon>Bacillati</taxon>
        <taxon>Actinomycetota</taxon>
        <taxon>Actinomycetes</taxon>
        <taxon>Micromonosporales</taxon>
        <taxon>Micromonosporaceae</taxon>
        <taxon>Micromonospora</taxon>
    </lineage>
</organism>
<dbReference type="PANTHER" id="PTHR30605:SF0">
    <property type="entry name" value="ANHYDRO-N-ACETYLMURAMIC ACID KINASE"/>
    <property type="match status" value="1"/>
</dbReference>
<evidence type="ECO:0000256" key="2">
    <source>
        <dbReference type="SAM" id="MobiDB-lite"/>
    </source>
</evidence>
<dbReference type="GO" id="GO:0005524">
    <property type="term" value="F:ATP binding"/>
    <property type="evidence" value="ECO:0007669"/>
    <property type="project" value="UniProtKB-UniRule"/>
</dbReference>
<keyword evidence="1" id="KW-0119">Carbohydrate metabolism</keyword>
<keyword evidence="1 3" id="KW-0418">Kinase</keyword>
<comment type="catalytic activity">
    <reaction evidence="1">
        <text>1,6-anhydro-N-acetyl-beta-muramate + ATP + H2O = N-acetyl-D-muramate 6-phosphate + ADP + H(+)</text>
        <dbReference type="Rhea" id="RHEA:24952"/>
        <dbReference type="ChEBI" id="CHEBI:15377"/>
        <dbReference type="ChEBI" id="CHEBI:15378"/>
        <dbReference type="ChEBI" id="CHEBI:30616"/>
        <dbReference type="ChEBI" id="CHEBI:58690"/>
        <dbReference type="ChEBI" id="CHEBI:58722"/>
        <dbReference type="ChEBI" id="CHEBI:456216"/>
        <dbReference type="EC" id="2.7.1.170"/>
    </reaction>
</comment>
<evidence type="ECO:0000313" key="3">
    <source>
        <dbReference type="EMBL" id="SIR46272.1"/>
    </source>
</evidence>
<dbReference type="GO" id="GO:0006040">
    <property type="term" value="P:amino sugar metabolic process"/>
    <property type="evidence" value="ECO:0007669"/>
    <property type="project" value="InterPro"/>
</dbReference>
<keyword evidence="1" id="KW-0067">ATP-binding</keyword>
<feature type="compositionally biased region" description="Pro residues" evidence="2">
    <location>
        <begin position="389"/>
        <end position="406"/>
    </location>
</feature>
<proteinExistence type="inferred from homology"/>
<dbReference type="STRING" id="1198245.SAMN05444858_110101"/>
<keyword evidence="4" id="KW-1185">Reference proteome</keyword>
<dbReference type="UniPathway" id="UPA00544"/>
<evidence type="ECO:0000313" key="4">
    <source>
        <dbReference type="Proteomes" id="UP000186004"/>
    </source>
</evidence>
<dbReference type="EMBL" id="FTNF01000010">
    <property type="protein sequence ID" value="SIR46272.1"/>
    <property type="molecule type" value="Genomic_DNA"/>
</dbReference>
<dbReference type="OrthoDB" id="9763949at2"/>
<dbReference type="GO" id="GO:0016773">
    <property type="term" value="F:phosphotransferase activity, alcohol group as acceptor"/>
    <property type="evidence" value="ECO:0007669"/>
    <property type="project" value="UniProtKB-UniRule"/>
</dbReference>
<dbReference type="InterPro" id="IPR005338">
    <property type="entry name" value="Anhydro_N_Ac-Mur_kinase"/>
</dbReference>
<sequence length="447" mass="45238">MKIVGLMSGTSYDGVDVAAAEFTVDGETLRLRPLGHRGVDYDDELRALIGALLPPAGTTIEAVCRLDNLLGDVFAEAAAVGLELAGGRADLVVSPGQTVFHWVQDGVARGTLQLGAVARVAARVGVPVLSDLRSADIAAGGQGAPLVPAFDALLLAPDAEPPATGVAGAAGPGAGSGRAGAPRAALNLGGIANLTVVADGAPVLGYDVGPANALLDAAARRFLGRPCDLDGARAAAGRVHPGLLDRLLAEPYYAAPAPKSTGKELFHAGYLEEHLSALGEPLAADDVLATLTELTARVVAAECDRHGVTEVIASGGGVRNRTLRARLTELGTGRWRVRTTDELGVPAQAKEAYAFALLGWLSWHGLPGSIRSVTGASRAAVLGSWTPSGPGPPSSAPGPPPGPGRAPLPRSRLDGCGSAPDLLRRRRSAAAPGAMVVGPGCEVTDGR</sequence>
<feature type="compositionally biased region" description="Low complexity" evidence="2">
    <location>
        <begin position="429"/>
        <end position="440"/>
    </location>
</feature>
<dbReference type="RefSeq" id="WP_084752886.1">
    <property type="nucleotide sequence ID" value="NZ_FTNF01000010.1"/>
</dbReference>
<comment type="pathway">
    <text evidence="1">Cell wall biogenesis; peptidoglycan recycling.</text>
</comment>
<dbReference type="EC" id="2.7.1.170" evidence="1"/>
<dbReference type="InterPro" id="IPR043129">
    <property type="entry name" value="ATPase_NBD"/>
</dbReference>
<comment type="function">
    <text evidence="1">Catalyzes the specific phosphorylation of 1,6-anhydro-N-acetylmuramic acid (anhMurNAc) with the simultaneous cleavage of the 1,6-anhydro ring, generating MurNAc-6-P. Is required for the utilization of anhMurNAc either imported from the medium or derived from its own cell wall murein, and thus plays a role in cell wall recycling.</text>
</comment>
<keyword evidence="1" id="KW-0547">Nucleotide-binding</keyword>
<feature type="region of interest" description="Disordered" evidence="2">
    <location>
        <begin position="383"/>
        <end position="447"/>
    </location>
</feature>
<dbReference type="Proteomes" id="UP000186004">
    <property type="component" value="Unassembled WGS sequence"/>
</dbReference>
<dbReference type="CDD" id="cd24050">
    <property type="entry name" value="ASKHA_NBD_ANMK"/>
    <property type="match status" value="1"/>
</dbReference>
<feature type="binding site" evidence="1">
    <location>
        <begin position="9"/>
        <end position="16"/>
    </location>
    <ligand>
        <name>ATP</name>
        <dbReference type="ChEBI" id="CHEBI:30616"/>
    </ligand>
</feature>
<comment type="similarity">
    <text evidence="1">Belongs to the anhydro-N-acetylmuramic acid kinase family.</text>
</comment>
<dbReference type="AlphaFoldDB" id="A0A1N7B4Q7"/>
<gene>
    <name evidence="1" type="primary">anmK</name>
    <name evidence="3" type="ORF">SAMN05444858_110101</name>
</gene>
<keyword evidence="1" id="KW-0808">Transferase</keyword>
<evidence type="ECO:0000256" key="1">
    <source>
        <dbReference type="HAMAP-Rule" id="MF_01270"/>
    </source>
</evidence>
<dbReference type="HAMAP" id="MF_01270">
    <property type="entry name" value="AnhMurNAc_kinase"/>
    <property type="match status" value="1"/>
</dbReference>
<dbReference type="SUPFAM" id="SSF53067">
    <property type="entry name" value="Actin-like ATPase domain"/>
    <property type="match status" value="1"/>
</dbReference>
<dbReference type="Gene3D" id="3.30.420.40">
    <property type="match status" value="2"/>
</dbReference>